<proteinExistence type="predicted"/>
<dbReference type="EMBL" id="GEVI01005847">
    <property type="protein sequence ID" value="JAU26473.1"/>
    <property type="molecule type" value="Transcribed_RNA"/>
</dbReference>
<gene>
    <name evidence="1" type="ORF">GA_TR15820_c1_g1_i1_g.48347</name>
</gene>
<organism evidence="1">
    <name type="scientific">Noccaea caerulescens</name>
    <name type="common">Alpine penny-cress</name>
    <name type="synonym">Thlaspi caerulescens</name>
    <dbReference type="NCBI Taxonomy" id="107243"/>
    <lineage>
        <taxon>Eukaryota</taxon>
        <taxon>Viridiplantae</taxon>
        <taxon>Streptophyta</taxon>
        <taxon>Embryophyta</taxon>
        <taxon>Tracheophyta</taxon>
        <taxon>Spermatophyta</taxon>
        <taxon>Magnoliopsida</taxon>
        <taxon>eudicotyledons</taxon>
        <taxon>Gunneridae</taxon>
        <taxon>Pentapetalae</taxon>
        <taxon>rosids</taxon>
        <taxon>malvids</taxon>
        <taxon>Brassicales</taxon>
        <taxon>Brassicaceae</taxon>
        <taxon>Coluteocarpeae</taxon>
        <taxon>Noccaea</taxon>
    </lineage>
</organism>
<protein>
    <submittedName>
        <fullName evidence="1">Uncharacterized protein</fullName>
    </submittedName>
</protein>
<evidence type="ECO:0000313" key="1">
    <source>
        <dbReference type="EMBL" id="JAU26473.1"/>
    </source>
</evidence>
<accession>A0A1J3E2V7</accession>
<reference evidence="1" key="1">
    <citation type="submission" date="2016-07" db="EMBL/GenBank/DDBJ databases">
        <title>De novo transcriptome assembly of four accessions of the metal hyperaccumulator plant Noccaea caerulescens.</title>
        <authorList>
            <person name="Blande D."/>
            <person name="Halimaa P."/>
            <person name="Tervahauta A.I."/>
            <person name="Aarts M.G."/>
            <person name="Karenlampi S.O."/>
        </authorList>
    </citation>
    <scope>NUCLEOTIDE SEQUENCE</scope>
</reference>
<dbReference type="AlphaFoldDB" id="A0A1J3E2V7"/>
<sequence length="121" mass="13751">MSLTMNTVVSNCSIKSPEMFLSLVHILLRHELGICFADVMGQVLDVSEIKSVPVACFIFAAIRGSIVVFGQNMLINCMMPYYEHLRLGSDQHDLHIVPFYRSSLKPTKRQTKNRIRKPLIT</sequence>
<name>A0A1J3E2V7_NOCCA</name>